<feature type="non-terminal residue" evidence="1">
    <location>
        <position position="1"/>
    </location>
</feature>
<dbReference type="AlphaFoldDB" id="A0A371FB10"/>
<dbReference type="Proteomes" id="UP000257109">
    <property type="component" value="Unassembled WGS sequence"/>
</dbReference>
<gene>
    <name evidence="1" type="ORF">CR513_44648</name>
</gene>
<sequence length="99" mass="11657">MANLRSYSNLNKDLKLKSILIHLLLKFRDQETEMSHKHLKEFDVVTYGQPKLNLSRTLIHEVYELMECELSLPQRLPWQSCNVQPEMARYRGVGPLECV</sequence>
<evidence type="ECO:0000313" key="2">
    <source>
        <dbReference type="Proteomes" id="UP000257109"/>
    </source>
</evidence>
<accession>A0A371FB10</accession>
<proteinExistence type="predicted"/>
<evidence type="ECO:0000313" key="1">
    <source>
        <dbReference type="EMBL" id="RDX75465.1"/>
    </source>
</evidence>
<reference evidence="1" key="1">
    <citation type="submission" date="2018-05" db="EMBL/GenBank/DDBJ databases">
        <title>Draft genome of Mucuna pruriens seed.</title>
        <authorList>
            <person name="Nnadi N.E."/>
            <person name="Vos R."/>
            <person name="Hasami M.H."/>
            <person name="Devisetty U.K."/>
            <person name="Aguiy J.C."/>
        </authorList>
    </citation>
    <scope>NUCLEOTIDE SEQUENCE [LARGE SCALE GENOMIC DNA]</scope>
    <source>
        <strain evidence="1">JCA_2017</strain>
    </source>
</reference>
<organism evidence="1 2">
    <name type="scientific">Mucuna pruriens</name>
    <name type="common">Velvet bean</name>
    <name type="synonym">Dolichos pruriens</name>
    <dbReference type="NCBI Taxonomy" id="157652"/>
    <lineage>
        <taxon>Eukaryota</taxon>
        <taxon>Viridiplantae</taxon>
        <taxon>Streptophyta</taxon>
        <taxon>Embryophyta</taxon>
        <taxon>Tracheophyta</taxon>
        <taxon>Spermatophyta</taxon>
        <taxon>Magnoliopsida</taxon>
        <taxon>eudicotyledons</taxon>
        <taxon>Gunneridae</taxon>
        <taxon>Pentapetalae</taxon>
        <taxon>rosids</taxon>
        <taxon>fabids</taxon>
        <taxon>Fabales</taxon>
        <taxon>Fabaceae</taxon>
        <taxon>Papilionoideae</taxon>
        <taxon>50 kb inversion clade</taxon>
        <taxon>NPAAA clade</taxon>
        <taxon>indigoferoid/millettioid clade</taxon>
        <taxon>Phaseoleae</taxon>
        <taxon>Mucuna</taxon>
    </lineage>
</organism>
<name>A0A371FB10_MUCPR</name>
<keyword evidence="2" id="KW-1185">Reference proteome</keyword>
<protein>
    <submittedName>
        <fullName evidence="1">Uncharacterized protein</fullName>
    </submittedName>
</protein>
<comment type="caution">
    <text evidence="1">The sequence shown here is derived from an EMBL/GenBank/DDBJ whole genome shotgun (WGS) entry which is preliminary data.</text>
</comment>
<dbReference type="EMBL" id="QJKJ01009833">
    <property type="protein sequence ID" value="RDX75465.1"/>
    <property type="molecule type" value="Genomic_DNA"/>
</dbReference>